<feature type="domain" description="Cyclic nucleotide-binding" evidence="4">
    <location>
        <begin position="21"/>
        <end position="142"/>
    </location>
</feature>
<dbReference type="InterPro" id="IPR000595">
    <property type="entry name" value="cNMP-bd_dom"/>
</dbReference>
<dbReference type="SUPFAM" id="SSF46785">
    <property type="entry name" value="Winged helix' DNA-binding domain"/>
    <property type="match status" value="1"/>
</dbReference>
<evidence type="ECO:0000256" key="2">
    <source>
        <dbReference type="ARBA" id="ARBA00023125"/>
    </source>
</evidence>
<keyword evidence="7" id="KW-1185">Reference proteome</keyword>
<evidence type="ECO:0000256" key="3">
    <source>
        <dbReference type="ARBA" id="ARBA00023163"/>
    </source>
</evidence>
<evidence type="ECO:0000259" key="4">
    <source>
        <dbReference type="PROSITE" id="PS50042"/>
    </source>
</evidence>
<evidence type="ECO:0000256" key="1">
    <source>
        <dbReference type="ARBA" id="ARBA00023015"/>
    </source>
</evidence>
<evidence type="ECO:0000313" key="6">
    <source>
        <dbReference type="EMBL" id="ASW43239.1"/>
    </source>
</evidence>
<proteinExistence type="predicted"/>
<dbReference type="Gene3D" id="2.60.120.10">
    <property type="entry name" value="Jelly Rolls"/>
    <property type="match status" value="1"/>
</dbReference>
<dbReference type="Pfam" id="PF00027">
    <property type="entry name" value="cNMP_binding"/>
    <property type="match status" value="1"/>
</dbReference>
<organism evidence="6 7">
    <name type="scientific">Clostridium isatidis</name>
    <dbReference type="NCBI Taxonomy" id="182773"/>
    <lineage>
        <taxon>Bacteria</taxon>
        <taxon>Bacillati</taxon>
        <taxon>Bacillota</taxon>
        <taxon>Clostridia</taxon>
        <taxon>Eubacteriales</taxon>
        <taxon>Clostridiaceae</taxon>
        <taxon>Clostridium</taxon>
    </lineage>
</organism>
<evidence type="ECO:0000259" key="5">
    <source>
        <dbReference type="PROSITE" id="PS51063"/>
    </source>
</evidence>
<dbReference type="PROSITE" id="PS51063">
    <property type="entry name" value="HTH_CRP_2"/>
    <property type="match status" value="1"/>
</dbReference>
<dbReference type="InterPro" id="IPR018490">
    <property type="entry name" value="cNMP-bd_dom_sf"/>
</dbReference>
<keyword evidence="1" id="KW-0805">Transcription regulation</keyword>
<name>A0A343JCI1_9CLOT</name>
<dbReference type="InterPro" id="IPR036390">
    <property type="entry name" value="WH_DNA-bd_sf"/>
</dbReference>
<dbReference type="Proteomes" id="UP000264883">
    <property type="component" value="Chromosome"/>
</dbReference>
<dbReference type="GO" id="GO:0005829">
    <property type="term" value="C:cytosol"/>
    <property type="evidence" value="ECO:0007669"/>
    <property type="project" value="TreeGrafter"/>
</dbReference>
<dbReference type="SUPFAM" id="SSF51206">
    <property type="entry name" value="cAMP-binding domain-like"/>
    <property type="match status" value="1"/>
</dbReference>
<feature type="domain" description="HTH crp-type" evidence="5">
    <location>
        <begin position="156"/>
        <end position="231"/>
    </location>
</feature>
<dbReference type="InterPro" id="IPR014710">
    <property type="entry name" value="RmlC-like_jellyroll"/>
</dbReference>
<accession>A0A343JCI1</accession>
<dbReference type="SMART" id="SM00100">
    <property type="entry name" value="cNMP"/>
    <property type="match status" value="1"/>
</dbReference>
<dbReference type="AlphaFoldDB" id="A0A343JCI1"/>
<dbReference type="RefSeq" id="WP_119865375.1">
    <property type="nucleotide sequence ID" value="NZ_CP016786.1"/>
</dbReference>
<dbReference type="PANTHER" id="PTHR24567">
    <property type="entry name" value="CRP FAMILY TRANSCRIPTIONAL REGULATORY PROTEIN"/>
    <property type="match status" value="1"/>
</dbReference>
<dbReference type="CDD" id="cd00092">
    <property type="entry name" value="HTH_CRP"/>
    <property type="match status" value="1"/>
</dbReference>
<dbReference type="InterPro" id="IPR012318">
    <property type="entry name" value="HTH_CRP"/>
</dbReference>
<dbReference type="CDD" id="cd00038">
    <property type="entry name" value="CAP_ED"/>
    <property type="match status" value="1"/>
</dbReference>
<protein>
    <submittedName>
        <fullName evidence="6">Crp/Fnr family transcriptional regulator</fullName>
    </submittedName>
</protein>
<dbReference type="OrthoDB" id="9798104at2"/>
<dbReference type="PANTHER" id="PTHR24567:SF28">
    <property type="entry name" value="LISTERIOLYSIN REGULATORY PROTEIN"/>
    <property type="match status" value="1"/>
</dbReference>
<dbReference type="GO" id="GO:0003700">
    <property type="term" value="F:DNA-binding transcription factor activity"/>
    <property type="evidence" value="ECO:0007669"/>
    <property type="project" value="TreeGrafter"/>
</dbReference>
<dbReference type="Pfam" id="PF13545">
    <property type="entry name" value="HTH_Crp_2"/>
    <property type="match status" value="1"/>
</dbReference>
<dbReference type="InterPro" id="IPR050397">
    <property type="entry name" value="Env_Response_Regulators"/>
</dbReference>
<gene>
    <name evidence="6" type="ORF">BEN51_07015</name>
</gene>
<dbReference type="EMBL" id="CP016786">
    <property type="protein sequence ID" value="ASW43239.1"/>
    <property type="molecule type" value="Genomic_DNA"/>
</dbReference>
<evidence type="ECO:0000313" key="7">
    <source>
        <dbReference type="Proteomes" id="UP000264883"/>
    </source>
</evidence>
<dbReference type="PRINTS" id="PR00034">
    <property type="entry name" value="HTHCRP"/>
</dbReference>
<dbReference type="KEGG" id="cia:BEN51_07015"/>
<dbReference type="PROSITE" id="PS50042">
    <property type="entry name" value="CNMP_BINDING_3"/>
    <property type="match status" value="1"/>
</dbReference>
<keyword evidence="3" id="KW-0804">Transcription</keyword>
<sequence>MSCNHCCEKCASRLYAHEVPIFESLSEEELERVINIRKHMSFKKGESLFLEGDKVSKLFIINEGMVKITKSTTNGKEQIINILTVGDFLGESNILGDTLESNVSAIAVKNTSVCTISREDFNELLFKNPTISLKLLSELNKRLIEVENLTSNLSNNNPEARICCMLLEFADRYGKEQVNGKVEIKLPLNREEMANYCGIARETLSRKLSLLESEGIIEAVGTKKIIINNLNSLEDYII</sequence>
<dbReference type="GO" id="GO:0003677">
    <property type="term" value="F:DNA binding"/>
    <property type="evidence" value="ECO:0007669"/>
    <property type="project" value="UniProtKB-KW"/>
</dbReference>
<reference evidence="6 7" key="1">
    <citation type="submission" date="2016-08" db="EMBL/GenBank/DDBJ databases">
        <title>Complete Genome Sequence Of The Indigo Reducing Clostridium isatidis DSM15098.</title>
        <authorList>
            <person name="Little G.T."/>
            <person name="Minton N.P."/>
        </authorList>
    </citation>
    <scope>NUCLEOTIDE SEQUENCE [LARGE SCALE GENOMIC DNA]</scope>
    <source>
        <strain evidence="6 7">DSM 15098</strain>
    </source>
</reference>
<keyword evidence="2" id="KW-0238">DNA-binding</keyword>
<dbReference type="SMART" id="SM00419">
    <property type="entry name" value="HTH_CRP"/>
    <property type="match status" value="1"/>
</dbReference>
<dbReference type="Gene3D" id="1.10.10.10">
    <property type="entry name" value="Winged helix-like DNA-binding domain superfamily/Winged helix DNA-binding domain"/>
    <property type="match status" value="1"/>
</dbReference>
<dbReference type="InterPro" id="IPR036388">
    <property type="entry name" value="WH-like_DNA-bd_sf"/>
</dbReference>